<dbReference type="RefSeq" id="WP_095495596.1">
    <property type="nucleotide sequence ID" value="NZ_NPKJ01000068.1"/>
</dbReference>
<name>A0A271LF72_9HYPH</name>
<keyword evidence="4" id="KW-1185">Reference proteome</keyword>
<feature type="domain" description="Mannosylglycerate hydrolase MGH1-like glycoside hydrolase" evidence="2">
    <location>
        <begin position="390"/>
        <end position="625"/>
    </location>
</feature>
<dbReference type="SUPFAM" id="SSF48208">
    <property type="entry name" value="Six-hairpin glycosidases"/>
    <property type="match status" value="1"/>
</dbReference>
<comment type="caution">
    <text evidence="3">The sequence shown here is derived from an EMBL/GenBank/DDBJ whole genome shotgun (WGS) entry which is preliminary data.</text>
</comment>
<sequence length="769" mass="87273">MPAESPDHSLVRLRVRPETIYVSKGRTVLATGRDGFFDNGSDQGLFVHQTRLLSRYRYLINGRPPYPVSISNVAQHSWLGYYIAPVPKAAKRRPTISETAQESIELRLSRYVGEGLHEDVDLVNFTQEKVQFMLELDLDADFADQDETHGNRRQSGRQTCKWMEGEELSELTFEYHAHHGYDHQNEKGTASIRRGVRLRFSNATMPPRYRNGRIAFDVGLAPHERWHCCIDIIPVIEGRDLLSSYRCRSFSPQANDYDRRTQRFLSDAPRFSSPESTTLANVVIGALEQAKRDLDALRLYDLDCAERAWTTAAGLPVYIALFGRDTLTVAWEAAPVTTDIMRGTLPVLAGLQGKEINDWRDEQPGRMLHEAHTGPLASLNYTPKARYYGSITTSGFYPFVAAQLWHWTGDKNLVRPYVDPAIAALKWLDAFCDHDKDGFCEYKTRSELGLENQAWKDSSDAIVYEDGSQVPKPIATCEEQGIVYAAKMNLAEVLWWFDRGDEAKYLYESAKELKKRFSEAFWMESEGFFAMALDPDRRQVSSIGSNALHCVATGIADTALVPRTLKRLFAEDMFTGWGVRTLSSQHPAFNPYSYHRGTVWPVEHGPFAIGAYRYGCHDYVERVCRSQFETAALFDFFRLPECIAGHQRDQDHPFPAVYPAANSPQAWSTTTVYTLLQALLGLQPFAPLRMLFVDPHLPAWLPEITISDLRVANAIVTIRFFRKSNGSSDYKVLEKRGWLHVVRQPSPWSLTASYGERAKDILMSLAPGH</sequence>
<dbReference type="Proteomes" id="UP000216442">
    <property type="component" value="Unassembled WGS sequence"/>
</dbReference>
<dbReference type="Pfam" id="PF14742">
    <property type="entry name" value="GDE_N_bis"/>
    <property type="match status" value="1"/>
</dbReference>
<dbReference type="Gene3D" id="1.50.10.10">
    <property type="match status" value="1"/>
</dbReference>
<dbReference type="Pfam" id="PF22422">
    <property type="entry name" value="MGH1-like_GH"/>
    <property type="match status" value="1"/>
</dbReference>
<evidence type="ECO:0000313" key="4">
    <source>
        <dbReference type="Proteomes" id="UP000216442"/>
    </source>
</evidence>
<evidence type="ECO:0000259" key="2">
    <source>
        <dbReference type="Pfam" id="PF22422"/>
    </source>
</evidence>
<organism evidence="3 4">
    <name type="scientific">Mesorhizobium temperatum</name>
    <dbReference type="NCBI Taxonomy" id="241416"/>
    <lineage>
        <taxon>Bacteria</taxon>
        <taxon>Pseudomonadati</taxon>
        <taxon>Pseudomonadota</taxon>
        <taxon>Alphaproteobacteria</taxon>
        <taxon>Hyphomicrobiales</taxon>
        <taxon>Phyllobacteriaceae</taxon>
        <taxon>Mesorhizobium</taxon>
    </lineage>
</organism>
<reference evidence="3 4" key="1">
    <citation type="submission" date="2017-08" db="EMBL/GenBank/DDBJ databases">
        <title>Mesorhizobium wenxinae sp. nov., a novel rhizobial species isolated from root nodules of chickpea (Cicer arietinum L.).</title>
        <authorList>
            <person name="Zhang J."/>
        </authorList>
    </citation>
    <scope>NUCLEOTIDE SEQUENCE [LARGE SCALE GENOMIC DNA]</scope>
    <source>
        <strain evidence="3 4">SDW018</strain>
    </source>
</reference>
<dbReference type="OrthoDB" id="9759959at2"/>
<dbReference type="AlphaFoldDB" id="A0A271LF72"/>
<dbReference type="GO" id="GO:0005975">
    <property type="term" value="P:carbohydrate metabolic process"/>
    <property type="evidence" value="ECO:0007669"/>
    <property type="project" value="InterPro"/>
</dbReference>
<accession>A0A271LF72</accession>
<dbReference type="InterPro" id="IPR012341">
    <property type="entry name" value="6hp_glycosidase-like_sf"/>
</dbReference>
<protein>
    <submittedName>
        <fullName evidence="3">Amylo-alpha-1,6-glucosidase</fullName>
    </submittedName>
</protein>
<gene>
    <name evidence="3" type="ORF">CIT26_28180</name>
</gene>
<evidence type="ECO:0000259" key="1">
    <source>
        <dbReference type="Pfam" id="PF14742"/>
    </source>
</evidence>
<proteinExistence type="predicted"/>
<feature type="domain" description="Putative glycogen debranching enzyme N-terminal" evidence="1">
    <location>
        <begin position="24"/>
        <end position="230"/>
    </location>
</feature>
<dbReference type="InterPro" id="IPR032856">
    <property type="entry name" value="GDE_N_bis"/>
</dbReference>
<evidence type="ECO:0000313" key="3">
    <source>
        <dbReference type="EMBL" id="PAQ06065.1"/>
    </source>
</evidence>
<dbReference type="InterPro" id="IPR008928">
    <property type="entry name" value="6-hairpin_glycosidase_sf"/>
</dbReference>
<dbReference type="InterPro" id="IPR054491">
    <property type="entry name" value="MGH1-like_GH"/>
</dbReference>
<dbReference type="EMBL" id="NPKJ01000068">
    <property type="protein sequence ID" value="PAQ06065.1"/>
    <property type="molecule type" value="Genomic_DNA"/>
</dbReference>